<comment type="catalytic activity">
    <reaction evidence="2">
        <text>Hydrolysis of proteins in presence of ATP.</text>
        <dbReference type="EC" id="3.4.21.53"/>
    </reaction>
</comment>
<evidence type="ECO:0000313" key="4">
    <source>
        <dbReference type="EMBL" id="KGQ21071.1"/>
    </source>
</evidence>
<comment type="caution">
    <text evidence="4">The sequence shown here is derived from an EMBL/GenBank/DDBJ whole genome shotgun (WGS) entry which is preliminary data.</text>
</comment>
<dbReference type="SUPFAM" id="SSF54211">
    <property type="entry name" value="Ribosomal protein S5 domain 2-like"/>
    <property type="match status" value="1"/>
</dbReference>
<dbReference type="InterPro" id="IPR041699">
    <property type="entry name" value="AAA_32"/>
</dbReference>
<dbReference type="GO" id="GO:0004252">
    <property type="term" value="F:serine-type endopeptidase activity"/>
    <property type="evidence" value="ECO:0007669"/>
    <property type="project" value="UniProtKB-UniRule"/>
</dbReference>
<keyword evidence="2" id="KW-0720">Serine protease</keyword>
<dbReference type="GO" id="GO:0005524">
    <property type="term" value="F:ATP binding"/>
    <property type="evidence" value="ECO:0007669"/>
    <property type="project" value="InterPro"/>
</dbReference>
<feature type="active site" evidence="2">
    <location>
        <position position="607"/>
    </location>
</feature>
<comment type="similarity">
    <text evidence="2">Belongs to the peptidase S16 family.</text>
</comment>
<keyword evidence="2" id="KW-0378">Hydrolase</keyword>
<dbReference type="InterPro" id="IPR027065">
    <property type="entry name" value="Lon_Prtase"/>
</dbReference>
<dbReference type="Proteomes" id="UP000030364">
    <property type="component" value="Unassembled WGS sequence"/>
</dbReference>
<dbReference type="GO" id="GO:0004176">
    <property type="term" value="F:ATP-dependent peptidase activity"/>
    <property type="evidence" value="ECO:0007669"/>
    <property type="project" value="UniProtKB-UniRule"/>
</dbReference>
<dbReference type="SUPFAM" id="SSF52540">
    <property type="entry name" value="P-loop containing nucleoside triphosphate hydrolases"/>
    <property type="match status" value="1"/>
</dbReference>
<dbReference type="RefSeq" id="WP_038067063.1">
    <property type="nucleotide sequence ID" value="NZ_JPSL02000040.1"/>
</dbReference>
<accession>A0A0A2WLK0</accession>
<dbReference type="Gene3D" id="3.30.230.10">
    <property type="match status" value="1"/>
</dbReference>
<dbReference type="InterPro" id="IPR014721">
    <property type="entry name" value="Ribsml_uS5_D2-typ_fold_subgr"/>
</dbReference>
<dbReference type="Gene3D" id="3.40.50.300">
    <property type="entry name" value="P-loop containing nucleotide triphosphate hydrolases"/>
    <property type="match status" value="1"/>
</dbReference>
<evidence type="ECO:0000313" key="5">
    <source>
        <dbReference type="Proteomes" id="UP000030364"/>
    </source>
</evidence>
<keyword evidence="1 2" id="KW-0645">Protease</keyword>
<dbReference type="InterPro" id="IPR020568">
    <property type="entry name" value="Ribosomal_Su5_D2-typ_SF"/>
</dbReference>
<name>A0A0A2WLK0_THEFI</name>
<proteinExistence type="inferred from homology"/>
<reference evidence="4 5" key="1">
    <citation type="journal article" date="2015" name="Genome Announc.">
        <title>Draft Genome Sequence of the Thermophile Thermus filiformis ATCC 43280, Producer of Carotenoid-(Di)glucoside-Branched Fatty Acid (Di)esters and Source of Hyperthermostable Enzymes of Biotechnological Interest.</title>
        <authorList>
            <person name="Mandelli F."/>
            <person name="Oliveira Ramires B."/>
            <person name="Couger M.B."/>
            <person name="Paixao D.A."/>
            <person name="Camilo C.M."/>
            <person name="Polikarpov I."/>
            <person name="Prade R."/>
            <person name="Riano-Pachon D.M."/>
            <person name="Squina F.M."/>
        </authorList>
    </citation>
    <scope>NUCLEOTIDE SEQUENCE [LARGE SCALE GENOMIC DNA]</scope>
    <source>
        <strain evidence="4 5">ATCC 43280</strain>
    </source>
</reference>
<sequence>MQVRAVQWFTPPISPSPPRPFFGQERALRALEDALRLKAHAYLVGPSGLGKRHHLEALLRTRPVEALELVYLPLGGEGVPALLPPGAGRELLEGVEALLGEFSPALFRERAFLYAKALAEARHRKEAEELLEELSEEARRHGYVLEEEEEGLRLSGKGPLPAELSLKLEETVLAYLEAAQRAQAEVAALRRAFAERLLAPRVGRLKEGFPQVGRYLDWLLERLLLAAALEEEVAAEEVLPRLLVEGPSRLVFEPLPTPERLFGHLEYEQKDGGLSTHLGLLQPGALLRATGGFLVLEAAKLLEYGSYPLLKQALRQKEVEPVKRLEAKGPRIKPAPLTAQVFLVGPPEVFAFLEEDEEFLELFGVRVEFSPDLPYTRENAAQLGGFLEAQGVRLTPGGLAALVDEARRQAEHLERMDARLFRLLDLAKEAQTHQDPVDREGVEKALRAREERFALEEETYRREVEEGVLSLTTQGLAVGEINGLVVLEGPIPQGRVVRITARAAPGREGVLSIDREVGLGGQLFHKAVLTLAGYLRGTYSEVGALSATVSLVFEQNYGGLEGDSAGLAELLAVLSAISGLPLRQDLAVTGAIDQTGRVLAVGRVAEKVEGFYRLCRLQGLTGTQGVVLPEANLRHLTLRREVVEAVEGGEFHLYAVKNVDQAIELLFGMRAQGFMGFHARVKEALAHFQALENGHEQEE</sequence>
<dbReference type="Pfam" id="PF20436">
    <property type="entry name" value="LonB_AAA-LID"/>
    <property type="match status" value="1"/>
</dbReference>
<dbReference type="PROSITE" id="PS51786">
    <property type="entry name" value="LON_PROTEOLYTIC"/>
    <property type="match status" value="1"/>
</dbReference>
<dbReference type="Gene3D" id="1.10.8.60">
    <property type="match status" value="1"/>
</dbReference>
<evidence type="ECO:0000259" key="3">
    <source>
        <dbReference type="PROSITE" id="PS51786"/>
    </source>
</evidence>
<dbReference type="Pfam" id="PF05362">
    <property type="entry name" value="Lon_C"/>
    <property type="match status" value="1"/>
</dbReference>
<dbReference type="OrthoDB" id="9758568at2"/>
<evidence type="ECO:0000256" key="2">
    <source>
        <dbReference type="PROSITE-ProRule" id="PRU01122"/>
    </source>
</evidence>
<dbReference type="GO" id="GO:0006508">
    <property type="term" value="P:proteolysis"/>
    <property type="evidence" value="ECO:0007669"/>
    <property type="project" value="UniProtKB-KW"/>
</dbReference>
<keyword evidence="5" id="KW-1185">Reference proteome</keyword>
<dbReference type="InterPro" id="IPR027417">
    <property type="entry name" value="P-loop_NTPase"/>
</dbReference>
<dbReference type="Gene3D" id="1.20.120.1680">
    <property type="match status" value="1"/>
</dbReference>
<dbReference type="PATRIC" id="fig|276.5.peg.2134"/>
<dbReference type="InterPro" id="IPR008269">
    <property type="entry name" value="Lon_proteolytic"/>
</dbReference>
<evidence type="ECO:0000256" key="1">
    <source>
        <dbReference type="ARBA" id="ARBA00022670"/>
    </source>
</evidence>
<dbReference type="EC" id="3.4.21.53" evidence="2"/>
<protein>
    <recommendedName>
        <fullName evidence="2">endopeptidase La</fullName>
        <ecNumber evidence="2">3.4.21.53</ecNumber>
    </recommendedName>
</protein>
<dbReference type="EMBL" id="JPSL02000040">
    <property type="protein sequence ID" value="KGQ21071.1"/>
    <property type="molecule type" value="Genomic_DNA"/>
</dbReference>
<dbReference type="AlphaFoldDB" id="A0A0A2WLK0"/>
<organism evidence="4 5">
    <name type="scientific">Thermus filiformis</name>
    <dbReference type="NCBI Taxonomy" id="276"/>
    <lineage>
        <taxon>Bacteria</taxon>
        <taxon>Thermotogati</taxon>
        <taxon>Deinococcota</taxon>
        <taxon>Deinococci</taxon>
        <taxon>Thermales</taxon>
        <taxon>Thermaceae</taxon>
        <taxon>Thermus</taxon>
    </lineage>
</organism>
<feature type="active site" evidence="2">
    <location>
        <position position="564"/>
    </location>
</feature>
<dbReference type="PRINTS" id="PR00830">
    <property type="entry name" value="ENDOLAPTASE"/>
</dbReference>
<dbReference type="STRING" id="276.THFILI_08780"/>
<dbReference type="Pfam" id="PF13654">
    <property type="entry name" value="AAA_32"/>
    <property type="match status" value="1"/>
</dbReference>
<feature type="domain" description="Lon proteolytic" evidence="3">
    <location>
        <begin position="475"/>
        <end position="669"/>
    </location>
</feature>
<dbReference type="PANTHER" id="PTHR10046">
    <property type="entry name" value="ATP DEPENDENT LON PROTEASE FAMILY MEMBER"/>
    <property type="match status" value="1"/>
</dbReference>
<dbReference type="InterPro" id="IPR046843">
    <property type="entry name" value="LonB_AAA-LID"/>
</dbReference>
<dbReference type="GO" id="GO:0030163">
    <property type="term" value="P:protein catabolic process"/>
    <property type="evidence" value="ECO:0007669"/>
    <property type="project" value="InterPro"/>
</dbReference>
<gene>
    <name evidence="4" type="ORF">THFILI_08780</name>
</gene>